<evidence type="ECO:0000256" key="3">
    <source>
        <dbReference type="ARBA" id="ARBA00022801"/>
    </source>
</evidence>
<keyword evidence="10" id="KW-1185">Reference proteome</keyword>
<sequence length="267" mass="29424">MNSMKKFSLIMSVALLLAASAPAEEHIRPASSSKRVVNGENADAHEWPWQISLASDTQSHFCGGSIIAPDWVLTAAHCVTSRTAKSLIILVGAHERQKLTQHLKVHYAKEIYIHKSYHRRHLRADVALIHLQDSIALHKHVAAIPLPRQGDRVSPGTKCFVTGWGRTNAHSTTANVLQEADMTIGRSTDCTHSFKSFYDDNTMLCAGSQGKGGCYGDSGGPLACWENGQWFLRGVTSFVITGCLVDRHTGFARVSTFVDWIQEKMKN</sequence>
<dbReference type="Gene3D" id="2.40.10.10">
    <property type="entry name" value="Trypsin-like serine proteases"/>
    <property type="match status" value="1"/>
</dbReference>
<dbReference type="RefSeq" id="XP_020915828.1">
    <property type="nucleotide sequence ID" value="XM_021060169.2"/>
</dbReference>
<dbReference type="SMART" id="SM00020">
    <property type="entry name" value="Tryp_SPc"/>
    <property type="match status" value="1"/>
</dbReference>
<name>A0A913Y6A6_EXADI</name>
<dbReference type="CDD" id="cd00190">
    <property type="entry name" value="Tryp_SPc"/>
    <property type="match status" value="1"/>
</dbReference>
<keyword evidence="2 7" id="KW-0732">Signal</keyword>
<dbReference type="PANTHER" id="PTHR24250:SF27">
    <property type="entry name" value="ELASTASE 2 LIKE"/>
    <property type="match status" value="1"/>
</dbReference>
<keyword evidence="1 6" id="KW-0645">Protease</keyword>
<dbReference type="InterPro" id="IPR001254">
    <property type="entry name" value="Trypsin_dom"/>
</dbReference>
<dbReference type="PROSITE" id="PS00134">
    <property type="entry name" value="TRYPSIN_HIS"/>
    <property type="match status" value="1"/>
</dbReference>
<dbReference type="AlphaFoldDB" id="A0A913Y6A6"/>
<dbReference type="SUPFAM" id="SSF50494">
    <property type="entry name" value="Trypsin-like serine proteases"/>
    <property type="match status" value="1"/>
</dbReference>
<evidence type="ECO:0000256" key="6">
    <source>
        <dbReference type="RuleBase" id="RU363034"/>
    </source>
</evidence>
<dbReference type="PANTHER" id="PTHR24250">
    <property type="entry name" value="CHYMOTRYPSIN-RELATED"/>
    <property type="match status" value="1"/>
</dbReference>
<dbReference type="InterPro" id="IPR001314">
    <property type="entry name" value="Peptidase_S1A"/>
</dbReference>
<dbReference type="InterPro" id="IPR018114">
    <property type="entry name" value="TRYPSIN_HIS"/>
</dbReference>
<evidence type="ECO:0000256" key="5">
    <source>
        <dbReference type="ARBA" id="ARBA00023157"/>
    </source>
</evidence>
<dbReference type="GeneID" id="110253281"/>
<protein>
    <recommendedName>
        <fullName evidence="8">Peptidase S1 domain-containing protein</fullName>
    </recommendedName>
</protein>
<dbReference type="GO" id="GO:0006508">
    <property type="term" value="P:proteolysis"/>
    <property type="evidence" value="ECO:0007669"/>
    <property type="project" value="UniProtKB-KW"/>
</dbReference>
<dbReference type="KEGG" id="epa:110253281"/>
<evidence type="ECO:0000259" key="8">
    <source>
        <dbReference type="PROSITE" id="PS50240"/>
    </source>
</evidence>
<keyword evidence="5" id="KW-1015">Disulfide bond</keyword>
<dbReference type="FunFam" id="2.40.10.10:FF:000120">
    <property type="entry name" value="Putative serine protease"/>
    <property type="match status" value="1"/>
</dbReference>
<keyword evidence="4 6" id="KW-0720">Serine protease</keyword>
<dbReference type="Proteomes" id="UP000887567">
    <property type="component" value="Unplaced"/>
</dbReference>
<reference evidence="9" key="1">
    <citation type="submission" date="2022-11" db="UniProtKB">
        <authorList>
            <consortium name="EnsemblMetazoa"/>
        </authorList>
    </citation>
    <scope>IDENTIFICATION</scope>
</reference>
<organism evidence="9 10">
    <name type="scientific">Exaiptasia diaphana</name>
    <name type="common">Tropical sea anemone</name>
    <name type="synonym">Aiptasia pulchella</name>
    <dbReference type="NCBI Taxonomy" id="2652724"/>
    <lineage>
        <taxon>Eukaryota</taxon>
        <taxon>Metazoa</taxon>
        <taxon>Cnidaria</taxon>
        <taxon>Anthozoa</taxon>
        <taxon>Hexacorallia</taxon>
        <taxon>Actiniaria</taxon>
        <taxon>Aiptasiidae</taxon>
        <taxon>Exaiptasia</taxon>
    </lineage>
</organism>
<evidence type="ECO:0000256" key="7">
    <source>
        <dbReference type="SAM" id="SignalP"/>
    </source>
</evidence>
<dbReference type="InterPro" id="IPR043504">
    <property type="entry name" value="Peptidase_S1_PA_chymotrypsin"/>
</dbReference>
<dbReference type="PROSITE" id="PS00135">
    <property type="entry name" value="TRYPSIN_SER"/>
    <property type="match status" value="1"/>
</dbReference>
<feature type="signal peptide" evidence="7">
    <location>
        <begin position="1"/>
        <end position="23"/>
    </location>
</feature>
<evidence type="ECO:0000313" key="9">
    <source>
        <dbReference type="EnsemblMetazoa" id="XP_020915828.1"/>
    </source>
</evidence>
<keyword evidence="3 6" id="KW-0378">Hydrolase</keyword>
<feature type="domain" description="Peptidase S1" evidence="8">
    <location>
        <begin position="36"/>
        <end position="266"/>
    </location>
</feature>
<evidence type="ECO:0000256" key="4">
    <source>
        <dbReference type="ARBA" id="ARBA00022825"/>
    </source>
</evidence>
<proteinExistence type="predicted"/>
<dbReference type="OMA" id="ILWHARA"/>
<evidence type="ECO:0000256" key="2">
    <source>
        <dbReference type="ARBA" id="ARBA00022729"/>
    </source>
</evidence>
<dbReference type="GO" id="GO:0004252">
    <property type="term" value="F:serine-type endopeptidase activity"/>
    <property type="evidence" value="ECO:0007669"/>
    <property type="project" value="InterPro"/>
</dbReference>
<dbReference type="PRINTS" id="PR00722">
    <property type="entry name" value="CHYMOTRYPSIN"/>
</dbReference>
<dbReference type="InterPro" id="IPR009003">
    <property type="entry name" value="Peptidase_S1_PA"/>
</dbReference>
<feature type="chain" id="PRO_5037907996" description="Peptidase S1 domain-containing protein" evidence="7">
    <location>
        <begin position="24"/>
        <end position="267"/>
    </location>
</feature>
<dbReference type="PROSITE" id="PS50240">
    <property type="entry name" value="TRYPSIN_DOM"/>
    <property type="match status" value="1"/>
</dbReference>
<evidence type="ECO:0000256" key="1">
    <source>
        <dbReference type="ARBA" id="ARBA00022670"/>
    </source>
</evidence>
<accession>A0A913Y6A6</accession>
<dbReference type="Pfam" id="PF00089">
    <property type="entry name" value="Trypsin"/>
    <property type="match status" value="1"/>
</dbReference>
<dbReference type="OrthoDB" id="5918597at2759"/>
<dbReference type="InterPro" id="IPR033116">
    <property type="entry name" value="TRYPSIN_SER"/>
</dbReference>
<dbReference type="EnsemblMetazoa" id="XM_021060169.2">
    <property type="protein sequence ID" value="XP_020915828.1"/>
    <property type="gene ID" value="LOC110253281"/>
</dbReference>
<evidence type="ECO:0000313" key="10">
    <source>
        <dbReference type="Proteomes" id="UP000887567"/>
    </source>
</evidence>